<dbReference type="EMBL" id="CP002997">
    <property type="protein sequence ID" value="AEM18856.1"/>
    <property type="molecule type" value="Genomic_DNA"/>
</dbReference>
<dbReference type="InterPro" id="IPR038371">
    <property type="entry name" value="Cu_polyphenol_OxRdtase_sf"/>
</dbReference>
<evidence type="ECO:0000256" key="9">
    <source>
        <dbReference type="ARBA" id="ARBA00049893"/>
    </source>
</evidence>
<keyword evidence="5" id="KW-0378">Hydrolase</keyword>
<keyword evidence="4" id="KW-0479">Metal-binding</keyword>
<evidence type="ECO:0000256" key="1">
    <source>
        <dbReference type="ARBA" id="ARBA00000553"/>
    </source>
</evidence>
<dbReference type="SUPFAM" id="SSF64438">
    <property type="entry name" value="CNF1/YfiH-like putative cysteine hydrolases"/>
    <property type="match status" value="1"/>
</dbReference>
<dbReference type="Proteomes" id="UP000007104">
    <property type="component" value="Chromosome I"/>
</dbReference>
<comment type="catalytic activity">
    <reaction evidence="1">
        <text>inosine + phosphate = alpha-D-ribose 1-phosphate + hypoxanthine</text>
        <dbReference type="Rhea" id="RHEA:27646"/>
        <dbReference type="ChEBI" id="CHEBI:17368"/>
        <dbReference type="ChEBI" id="CHEBI:17596"/>
        <dbReference type="ChEBI" id="CHEBI:43474"/>
        <dbReference type="ChEBI" id="CHEBI:57720"/>
        <dbReference type="EC" id="2.4.2.1"/>
    </reaction>
    <physiologicalReaction direction="left-to-right" evidence="1">
        <dbReference type="Rhea" id="RHEA:27647"/>
    </physiologicalReaction>
</comment>
<accession>A0A0H3G8I0</accession>
<comment type="similarity">
    <text evidence="2 10">Belongs to the purine nucleoside phosphorylase YfiH/LACC1 family.</text>
</comment>
<feature type="region of interest" description="Disordered" evidence="11">
    <location>
        <begin position="1"/>
        <end position="34"/>
    </location>
</feature>
<evidence type="ECO:0000256" key="5">
    <source>
        <dbReference type="ARBA" id="ARBA00022801"/>
    </source>
</evidence>
<reference evidence="12 13" key="1">
    <citation type="journal article" date="2011" name="J. Bacteriol.">
        <title>Revised genome sequence of Brucella suis 1330.</title>
        <authorList>
            <person name="Tae H."/>
            <person name="Shallom S."/>
            <person name="Settlage R."/>
            <person name="Preston D."/>
            <person name="Adams L.G."/>
            <person name="Garner H.R."/>
        </authorList>
    </citation>
    <scope>NUCLEOTIDE SEQUENCE [LARGE SCALE GENOMIC DNA]</scope>
    <source>
        <strain evidence="12 13">1330</strain>
    </source>
</reference>
<evidence type="ECO:0000256" key="4">
    <source>
        <dbReference type="ARBA" id="ARBA00022723"/>
    </source>
</evidence>
<comment type="catalytic activity">
    <reaction evidence="8">
        <text>adenosine + phosphate = alpha-D-ribose 1-phosphate + adenine</text>
        <dbReference type="Rhea" id="RHEA:27642"/>
        <dbReference type="ChEBI" id="CHEBI:16335"/>
        <dbReference type="ChEBI" id="CHEBI:16708"/>
        <dbReference type="ChEBI" id="CHEBI:43474"/>
        <dbReference type="ChEBI" id="CHEBI:57720"/>
        <dbReference type="EC" id="2.4.2.1"/>
    </reaction>
    <physiologicalReaction direction="left-to-right" evidence="8">
        <dbReference type="Rhea" id="RHEA:27643"/>
    </physiologicalReaction>
</comment>
<sequence>MTSQPTSPTIPPFRKASKMTDKPQPLRSPLLEKPVGQHGKRITHGFFTRKGGVSDGIYTSLNIGNGSNDAPEKIAENRRRVAESLGVAPDHLVTVYQIHSPDVIHVTEPFGNPRPKADAMVTNVPGIALGALSADCGPVLFADHQAGVIAAAHAGWRGAFTGVLENTIEAMIGLGAKRENIVAVLGPTIGPDNYEVGPEFYAEFIGKDPNYAAYFRPSEKPEHYLFDLWTFITDRLTKAGVQADALRQCTYANEEQFYSYRRATHRNEPDYGRQIAAIAIIED</sequence>
<dbReference type="InterPro" id="IPR003730">
    <property type="entry name" value="Cu_polyphenol_OxRdtase"/>
</dbReference>
<evidence type="ECO:0000256" key="10">
    <source>
        <dbReference type="RuleBase" id="RU361274"/>
    </source>
</evidence>
<dbReference type="GO" id="GO:0005507">
    <property type="term" value="F:copper ion binding"/>
    <property type="evidence" value="ECO:0007669"/>
    <property type="project" value="TreeGrafter"/>
</dbReference>
<gene>
    <name evidence="12" type="ordered locus">BS1330_I1524</name>
</gene>
<evidence type="ECO:0000256" key="8">
    <source>
        <dbReference type="ARBA" id="ARBA00048968"/>
    </source>
</evidence>
<dbReference type="AlphaFoldDB" id="A0A0H3G8I0"/>
<comment type="catalytic activity">
    <reaction evidence="7">
        <text>adenosine + H2O + H(+) = inosine + NH4(+)</text>
        <dbReference type="Rhea" id="RHEA:24408"/>
        <dbReference type="ChEBI" id="CHEBI:15377"/>
        <dbReference type="ChEBI" id="CHEBI:15378"/>
        <dbReference type="ChEBI" id="CHEBI:16335"/>
        <dbReference type="ChEBI" id="CHEBI:17596"/>
        <dbReference type="ChEBI" id="CHEBI:28938"/>
        <dbReference type="EC" id="3.5.4.4"/>
    </reaction>
    <physiologicalReaction direction="left-to-right" evidence="7">
        <dbReference type="Rhea" id="RHEA:24409"/>
    </physiologicalReaction>
</comment>
<dbReference type="CDD" id="cd16833">
    <property type="entry name" value="YfiH"/>
    <property type="match status" value="1"/>
</dbReference>
<dbReference type="Gene3D" id="3.60.140.10">
    <property type="entry name" value="CNF1/YfiH-like putative cysteine hydrolases"/>
    <property type="match status" value="1"/>
</dbReference>
<dbReference type="GO" id="GO:0016787">
    <property type="term" value="F:hydrolase activity"/>
    <property type="evidence" value="ECO:0007669"/>
    <property type="project" value="UniProtKB-KW"/>
</dbReference>
<evidence type="ECO:0000256" key="11">
    <source>
        <dbReference type="SAM" id="MobiDB-lite"/>
    </source>
</evidence>
<dbReference type="HOGENOM" id="CLU_065784_2_0_5"/>
<keyword evidence="6" id="KW-0862">Zinc</keyword>
<organism evidence="12 13">
    <name type="scientific">Brucella suis biovar 1 (strain 1330)</name>
    <dbReference type="NCBI Taxonomy" id="204722"/>
    <lineage>
        <taxon>Bacteria</taxon>
        <taxon>Pseudomonadati</taxon>
        <taxon>Pseudomonadota</taxon>
        <taxon>Alphaproteobacteria</taxon>
        <taxon>Hyphomicrobiales</taxon>
        <taxon>Brucellaceae</taxon>
        <taxon>Brucella/Ochrobactrum group</taxon>
        <taxon>Brucella</taxon>
    </lineage>
</organism>
<evidence type="ECO:0000256" key="7">
    <source>
        <dbReference type="ARBA" id="ARBA00047989"/>
    </source>
</evidence>
<protein>
    <recommendedName>
        <fullName evidence="10">Purine nucleoside phosphorylase</fullName>
    </recommendedName>
</protein>
<dbReference type="InterPro" id="IPR011324">
    <property type="entry name" value="Cytotoxic_necrot_fac-like_cat"/>
</dbReference>
<dbReference type="Pfam" id="PF02578">
    <property type="entry name" value="Cu-oxidase_4"/>
    <property type="match status" value="1"/>
</dbReference>
<name>A0A0H3G8I0_BRUSU</name>
<comment type="catalytic activity">
    <reaction evidence="9">
        <text>S-methyl-5'-thioadenosine + phosphate = 5-(methylsulfanyl)-alpha-D-ribose 1-phosphate + adenine</text>
        <dbReference type="Rhea" id="RHEA:11852"/>
        <dbReference type="ChEBI" id="CHEBI:16708"/>
        <dbReference type="ChEBI" id="CHEBI:17509"/>
        <dbReference type="ChEBI" id="CHEBI:43474"/>
        <dbReference type="ChEBI" id="CHEBI:58533"/>
        <dbReference type="EC" id="2.4.2.28"/>
    </reaction>
    <physiologicalReaction direction="left-to-right" evidence="9">
        <dbReference type="Rhea" id="RHEA:11853"/>
    </physiologicalReaction>
</comment>
<evidence type="ECO:0000256" key="2">
    <source>
        <dbReference type="ARBA" id="ARBA00007353"/>
    </source>
</evidence>
<keyword evidence="3" id="KW-0808">Transferase</keyword>
<evidence type="ECO:0000256" key="3">
    <source>
        <dbReference type="ARBA" id="ARBA00022679"/>
    </source>
</evidence>
<dbReference type="KEGG" id="bms:BR1530"/>
<evidence type="ECO:0000313" key="13">
    <source>
        <dbReference type="Proteomes" id="UP000007104"/>
    </source>
</evidence>
<dbReference type="PANTHER" id="PTHR30616:SF2">
    <property type="entry name" value="PURINE NUCLEOSIDE PHOSPHORYLASE LACC1"/>
    <property type="match status" value="1"/>
</dbReference>
<evidence type="ECO:0000313" key="12">
    <source>
        <dbReference type="EMBL" id="AEM18856.1"/>
    </source>
</evidence>
<keyword evidence="13" id="KW-1185">Reference proteome</keyword>
<dbReference type="KEGG" id="bsi:BS1330_I1524"/>
<evidence type="ECO:0000256" key="6">
    <source>
        <dbReference type="ARBA" id="ARBA00022833"/>
    </source>
</evidence>
<dbReference type="SMR" id="A0A0H3G8I0"/>
<dbReference type="NCBIfam" id="TIGR00726">
    <property type="entry name" value="peptidoglycan editing factor PgeF"/>
    <property type="match status" value="1"/>
</dbReference>
<proteinExistence type="inferred from homology"/>
<dbReference type="GO" id="GO:0017061">
    <property type="term" value="F:S-methyl-5-thioadenosine phosphorylase activity"/>
    <property type="evidence" value="ECO:0007669"/>
    <property type="project" value="UniProtKB-EC"/>
</dbReference>
<dbReference type="PANTHER" id="PTHR30616">
    <property type="entry name" value="UNCHARACTERIZED PROTEIN YFIH"/>
    <property type="match status" value="1"/>
</dbReference>
<dbReference type="PATRIC" id="fig|204722.21.peg.1817"/>